<reference evidence="1 2" key="1">
    <citation type="submission" date="2021-01" db="EMBL/GenBank/DDBJ databases">
        <title>WGS of actinomycetes isolated from Thailand.</title>
        <authorList>
            <person name="Thawai C."/>
        </authorList>
    </citation>
    <scope>NUCLEOTIDE SEQUENCE [LARGE SCALE GENOMIC DNA]</scope>
    <source>
        <strain evidence="1 2">CA1R205</strain>
    </source>
</reference>
<dbReference type="EMBL" id="JAERRF010000017">
    <property type="protein sequence ID" value="MBL1100161.1"/>
    <property type="molecule type" value="Genomic_DNA"/>
</dbReference>
<organism evidence="1 2">
    <name type="scientific">Streptomyces coffeae</name>
    <dbReference type="NCBI Taxonomy" id="621382"/>
    <lineage>
        <taxon>Bacteria</taxon>
        <taxon>Bacillati</taxon>
        <taxon>Actinomycetota</taxon>
        <taxon>Actinomycetes</taxon>
        <taxon>Kitasatosporales</taxon>
        <taxon>Streptomycetaceae</taxon>
        <taxon>Streptomyces</taxon>
    </lineage>
</organism>
<dbReference type="RefSeq" id="WP_201877842.1">
    <property type="nucleotide sequence ID" value="NZ_JAERRF010000017.1"/>
</dbReference>
<accession>A0ABS1NJ79</accession>
<dbReference type="Proteomes" id="UP000634229">
    <property type="component" value="Unassembled WGS sequence"/>
</dbReference>
<name>A0ABS1NJ79_9ACTN</name>
<evidence type="ECO:0000313" key="1">
    <source>
        <dbReference type="EMBL" id="MBL1100161.1"/>
    </source>
</evidence>
<evidence type="ECO:0000313" key="2">
    <source>
        <dbReference type="Proteomes" id="UP000634229"/>
    </source>
</evidence>
<gene>
    <name evidence="1" type="ORF">JK363_26505</name>
</gene>
<proteinExistence type="predicted"/>
<comment type="caution">
    <text evidence="1">The sequence shown here is derived from an EMBL/GenBank/DDBJ whole genome shotgun (WGS) entry which is preliminary data.</text>
</comment>
<protein>
    <submittedName>
        <fullName evidence="1">Uncharacterized protein</fullName>
    </submittedName>
</protein>
<sequence length="59" mass="6103">MTSKQTTALPTAEQEWRTAIEHAACCLACQTPAAMCETGEALLAAYSSAARQARSGDAG</sequence>
<keyword evidence="2" id="KW-1185">Reference proteome</keyword>